<evidence type="ECO:0000256" key="3">
    <source>
        <dbReference type="ARBA" id="ARBA00022729"/>
    </source>
</evidence>
<dbReference type="RefSeq" id="WP_013255273.1">
    <property type="nucleotide sequence ID" value="NC_014364.1"/>
</dbReference>
<dbReference type="EMBL" id="CP002116">
    <property type="protein sequence ID" value="ADK81812.1"/>
    <property type="molecule type" value="Genomic_DNA"/>
</dbReference>
<dbReference type="OrthoDB" id="9814427at2"/>
<comment type="similarity">
    <text evidence="2">Belongs to the bacterial solute-binding protein 2 family.</text>
</comment>
<dbReference type="STRING" id="573413.Spirs_2705"/>
<evidence type="ECO:0000256" key="2">
    <source>
        <dbReference type="ARBA" id="ARBA00007639"/>
    </source>
</evidence>
<dbReference type="Pfam" id="PF13407">
    <property type="entry name" value="Peripla_BP_4"/>
    <property type="match status" value="1"/>
</dbReference>
<accession>E1R8Q5</accession>
<dbReference type="HOGENOM" id="CLU_037628_3_7_12"/>
<dbReference type="GO" id="GO:0030313">
    <property type="term" value="C:cell envelope"/>
    <property type="evidence" value="ECO:0007669"/>
    <property type="project" value="UniProtKB-SubCell"/>
</dbReference>
<dbReference type="AlphaFoldDB" id="E1R8Q5"/>
<dbReference type="PANTHER" id="PTHR46847">
    <property type="entry name" value="D-ALLOSE-BINDING PERIPLASMIC PROTEIN-RELATED"/>
    <property type="match status" value="1"/>
</dbReference>
<dbReference type="SUPFAM" id="SSF53822">
    <property type="entry name" value="Periplasmic binding protein-like I"/>
    <property type="match status" value="1"/>
</dbReference>
<dbReference type="CDD" id="cd19971">
    <property type="entry name" value="PBP1_ABC_sugar_binding-like"/>
    <property type="match status" value="1"/>
</dbReference>
<name>E1R8Q5_SEDSS</name>
<protein>
    <submittedName>
        <fullName evidence="5">Periplasmic binding protein/LacI transcriptional regulator</fullName>
    </submittedName>
</protein>
<evidence type="ECO:0000256" key="1">
    <source>
        <dbReference type="ARBA" id="ARBA00004196"/>
    </source>
</evidence>
<sequence length="311" mass="33627">MRKILLSLLILFIGAGMIFASGQNEEESGYTFGYTCMTMNNPFFIALEKSIRDTVEARGDRLITMDPAMDVAKQINQIEDLIIQDIDAIFLNPVDWEGIRPALVALEKAEIPIINFDTEVKDMEYVTAYAGSDNKNAGYVCGMDLVDRYPGGGNIVVLDSPTMNSINDRIAGFMNAIKGHGFTIVAQQDAKGDLPTAMEKMDDILQAHSDIIAIMGGNDPTALGALAACKAANRTDILIYGVDGSPEAKSEIASGSQFVGSGAQSPISIGLESVKLAYKILNGETYETRVPVKTFLINSDNVDEYGTDGWQ</sequence>
<organism evidence="5 6">
    <name type="scientific">Sediminispirochaeta smaragdinae (strain DSM 11293 / JCM 15392 / SEBR 4228)</name>
    <name type="common">Spirochaeta smaragdinae</name>
    <dbReference type="NCBI Taxonomy" id="573413"/>
    <lineage>
        <taxon>Bacteria</taxon>
        <taxon>Pseudomonadati</taxon>
        <taxon>Spirochaetota</taxon>
        <taxon>Spirochaetia</taxon>
        <taxon>Spirochaetales</taxon>
        <taxon>Spirochaetaceae</taxon>
        <taxon>Sediminispirochaeta</taxon>
    </lineage>
</organism>
<dbReference type="PANTHER" id="PTHR46847:SF1">
    <property type="entry name" value="D-ALLOSE-BINDING PERIPLASMIC PROTEIN-RELATED"/>
    <property type="match status" value="1"/>
</dbReference>
<keyword evidence="6" id="KW-1185">Reference proteome</keyword>
<proteinExistence type="inferred from homology"/>
<dbReference type="GO" id="GO:0030246">
    <property type="term" value="F:carbohydrate binding"/>
    <property type="evidence" value="ECO:0007669"/>
    <property type="project" value="UniProtKB-ARBA"/>
</dbReference>
<evidence type="ECO:0000313" key="6">
    <source>
        <dbReference type="Proteomes" id="UP000002318"/>
    </source>
</evidence>
<keyword evidence="3" id="KW-0732">Signal</keyword>
<evidence type="ECO:0000313" key="5">
    <source>
        <dbReference type="EMBL" id="ADK81812.1"/>
    </source>
</evidence>
<comment type="subcellular location">
    <subcellularLocation>
        <location evidence="1">Cell envelope</location>
    </subcellularLocation>
</comment>
<feature type="domain" description="Periplasmic binding protein" evidence="4">
    <location>
        <begin position="32"/>
        <end position="284"/>
    </location>
</feature>
<dbReference type="Proteomes" id="UP000002318">
    <property type="component" value="Chromosome"/>
</dbReference>
<dbReference type="InterPro" id="IPR025997">
    <property type="entry name" value="SBP_2_dom"/>
</dbReference>
<gene>
    <name evidence="5" type="ordered locus">Spirs_2705</name>
</gene>
<dbReference type="InterPro" id="IPR028082">
    <property type="entry name" value="Peripla_BP_I"/>
</dbReference>
<evidence type="ECO:0000259" key="4">
    <source>
        <dbReference type="Pfam" id="PF13407"/>
    </source>
</evidence>
<reference evidence="5 6" key="1">
    <citation type="journal article" date="2010" name="Stand. Genomic Sci.">
        <title>Complete genome sequence of Spirochaeta smaragdinae type strain (SEBR 4228).</title>
        <authorList>
            <person name="Mavromatis K."/>
            <person name="Yasawong M."/>
            <person name="Chertkov O."/>
            <person name="Lapidus A."/>
            <person name="Lucas S."/>
            <person name="Nolan M."/>
            <person name="Del Rio T.G."/>
            <person name="Tice H."/>
            <person name="Cheng J.F."/>
            <person name="Pitluck S."/>
            <person name="Liolios K."/>
            <person name="Ivanova N."/>
            <person name="Tapia R."/>
            <person name="Han C."/>
            <person name="Bruce D."/>
            <person name="Goodwin L."/>
            <person name="Pati A."/>
            <person name="Chen A."/>
            <person name="Palaniappan K."/>
            <person name="Land M."/>
            <person name="Hauser L."/>
            <person name="Chang Y.J."/>
            <person name="Jeffries C.D."/>
            <person name="Detter J.C."/>
            <person name="Rohde M."/>
            <person name="Brambilla E."/>
            <person name="Spring S."/>
            <person name="Goker M."/>
            <person name="Sikorski J."/>
            <person name="Woyke T."/>
            <person name="Bristow J."/>
            <person name="Eisen J.A."/>
            <person name="Markowitz V."/>
            <person name="Hugenholtz P."/>
            <person name="Klenk H.P."/>
            <person name="Kyrpides N.C."/>
        </authorList>
    </citation>
    <scope>NUCLEOTIDE SEQUENCE [LARGE SCALE GENOMIC DNA]</scope>
    <source>
        <strain evidence="6">DSM 11293 / JCM 15392 / SEBR 4228</strain>
    </source>
</reference>
<dbReference type="KEGG" id="ssm:Spirs_2705"/>
<dbReference type="Gene3D" id="3.40.50.2300">
    <property type="match status" value="2"/>
</dbReference>
<dbReference type="eggNOG" id="COG1879">
    <property type="taxonomic scope" value="Bacteria"/>
</dbReference>